<accession>A0A1T4KJY7</accession>
<reference evidence="5" key="1">
    <citation type="submission" date="2017-02" db="EMBL/GenBank/DDBJ databases">
        <authorList>
            <person name="Varghese N."/>
            <person name="Submissions S."/>
        </authorList>
    </citation>
    <scope>NUCLEOTIDE SEQUENCE [LARGE SCALE GENOMIC DNA]</scope>
    <source>
        <strain evidence="5">ATCC 51356</strain>
    </source>
</reference>
<feature type="domain" description="Teneurin-like YD-shell" evidence="3">
    <location>
        <begin position="620"/>
        <end position="698"/>
    </location>
</feature>
<evidence type="ECO:0000313" key="4">
    <source>
        <dbReference type="EMBL" id="SJZ42729.1"/>
    </source>
</evidence>
<keyword evidence="5" id="KW-1185">Reference proteome</keyword>
<proteinExistence type="predicted"/>
<dbReference type="InterPro" id="IPR056823">
    <property type="entry name" value="TEN-like_YD-shell"/>
</dbReference>
<name>A0A1T4KJY7_9PORP</name>
<gene>
    <name evidence="4" type="ORF">SAMN02745171_00078</name>
</gene>
<dbReference type="EMBL" id="FUXE01000001">
    <property type="protein sequence ID" value="SJZ42729.1"/>
    <property type="molecule type" value="Genomic_DNA"/>
</dbReference>
<dbReference type="STRING" id="29524.SAMN02745171_00078"/>
<evidence type="ECO:0000313" key="5">
    <source>
        <dbReference type="Proteomes" id="UP000190121"/>
    </source>
</evidence>
<dbReference type="PANTHER" id="PTHR32305">
    <property type="match status" value="1"/>
</dbReference>
<dbReference type="Proteomes" id="UP000190121">
    <property type="component" value="Unassembled WGS sequence"/>
</dbReference>
<keyword evidence="1" id="KW-0677">Repeat</keyword>
<evidence type="ECO:0000259" key="3">
    <source>
        <dbReference type="Pfam" id="PF25023"/>
    </source>
</evidence>
<dbReference type="Pfam" id="PF20148">
    <property type="entry name" value="DUF6531"/>
    <property type="match status" value="1"/>
</dbReference>
<organism evidence="4 5">
    <name type="scientific">Porphyromonas circumdentaria</name>
    <dbReference type="NCBI Taxonomy" id="29524"/>
    <lineage>
        <taxon>Bacteria</taxon>
        <taxon>Pseudomonadati</taxon>
        <taxon>Bacteroidota</taxon>
        <taxon>Bacteroidia</taxon>
        <taxon>Bacteroidales</taxon>
        <taxon>Porphyromonadaceae</taxon>
        <taxon>Porphyromonas</taxon>
    </lineage>
</organism>
<dbReference type="PANTHER" id="PTHR32305:SF15">
    <property type="entry name" value="PROTEIN RHSA-RELATED"/>
    <property type="match status" value="1"/>
</dbReference>
<dbReference type="InterPro" id="IPR050708">
    <property type="entry name" value="T6SS_VgrG/RHS"/>
</dbReference>
<dbReference type="InterPro" id="IPR006530">
    <property type="entry name" value="YD"/>
</dbReference>
<dbReference type="Gene3D" id="2.180.10.10">
    <property type="entry name" value="RHS repeat-associated core"/>
    <property type="match status" value="3"/>
</dbReference>
<evidence type="ECO:0000259" key="2">
    <source>
        <dbReference type="Pfam" id="PF20148"/>
    </source>
</evidence>
<feature type="domain" description="Teneurin-like YD-shell" evidence="3">
    <location>
        <begin position="703"/>
        <end position="906"/>
    </location>
</feature>
<dbReference type="NCBIfam" id="TIGR03696">
    <property type="entry name" value="Rhs_assc_core"/>
    <property type="match status" value="1"/>
</dbReference>
<dbReference type="InterPro" id="IPR022385">
    <property type="entry name" value="Rhs_assc_core"/>
</dbReference>
<dbReference type="Pfam" id="PF25023">
    <property type="entry name" value="TEN_YD-shell"/>
    <property type="match status" value="3"/>
</dbReference>
<dbReference type="NCBIfam" id="TIGR01643">
    <property type="entry name" value="YD_repeat_2x"/>
    <property type="match status" value="3"/>
</dbReference>
<protein>
    <submittedName>
        <fullName evidence="4">RHS repeat-associated core domain-containing protein</fullName>
    </submittedName>
</protein>
<feature type="domain" description="Teneurin-like YD-shell" evidence="3">
    <location>
        <begin position="921"/>
        <end position="1261"/>
    </location>
</feature>
<evidence type="ECO:0000256" key="1">
    <source>
        <dbReference type="ARBA" id="ARBA00022737"/>
    </source>
</evidence>
<dbReference type="InterPro" id="IPR045351">
    <property type="entry name" value="DUF6531"/>
</dbReference>
<sequence length="1412" mass="162013">MLLVSSHMILVVGLDLHLAASGNPFHPYIGLVIDPADYIPFLGSDVHINGLKRGVSDTSGVLLTFQHIPLFGPFVMMPVIGHESMNFYSSEHTFADETRLCPKGHMLMTCNDVGIPLSAAFSPKKKLKFTPSLFAPTSYSLPIPTGAPVVLGGPYIPDWGGVLKGLATSMCFSTLLSFAPALFKALKKGAKKALTSFNHKVLKSNLGSKIPKTKSLGDWLCKHGFEPVNLVNGVVVYEGIDFSFPSLLPLSWERVYYSDSDYIGPLGRGVHCNYDRSVIILPEDEIIVLRLGDGRIATFPMLAVGESFFDRTERITLSRNELGYSSYEHRERLRYDFTYQDIYKGYDCYRLASLSNDDGQCIRLDYTESRLRTMVDAVGRKFVFQNSAHDLIESIYLFYPNGDSECLVRYSYDADSNMIGITDALGQTTHIRYEEHRMVEKTDRNGDTFYWEYDAQGRCRHTWGKDGSQEGWINYFPAEGYNIVRDANGAETRYNYDSNQLVRSIIDPLGNTTRYDYTESMELYREIDPEGRIWGWHYDDRGNQIGVSYPDGSYAYQIFDEQDRLVISIDPSGAKRLFIYDKSEQYAHRVNRILDADGSLTILHYGGQGELIGINKGDRSIALTYDEMGNLISYKVGEQEQQSWSYDYRGRMLSEARPLHPADSFEYDLLDRVRRIYRSDGNVIDLKYDAYDNITEVKDKERHVKMRYTSMGSLKEREERGERVHFVYDPMEQLTALTNEKGHLYRFQRNKAGQIIKEIGFDDIERQFVYNQAGEVTQVVRPNKQQTTYERDAFGRISRADYSDGSWEAFSYDKRGQLSGAYNAHSKITFERDTLGRIRTEQQFPAEGTPEDGIKVESNYNLFGERTQVRSSLGAEQRFDYNSTGLVEQLQADKEDGSLWESRICYDQAGREIERFATGDLFIKTQYDAYGSMSGRFVYKGKEQRGHRLFSWGINNKLISLKSHLLADPILFDYDKVGNLNYSSCGVYERLFKAPDIIGNIYRDKERKDRVYDRGGRLLKDKEYYYRYDGEGNLILKSPRNILEPPVRPEPKDWLDKLFTRTKPSPEELQKHYSWQEGDTAYEWYGNGMLKSVRTAEGHCIRFEYDALGRRTLKETQDTCYRYAWDGNVLLHEWSYSRQDKPRVLTDELGRTSYDREELHTNLVTWVYDGSSYTPVAKLTEKDSYTIVQDYLGTPIQALDSKGEVVWDCLLDIYGRTRSEVGEAGFIPFLYQGQYLDTETGLAYNRYRYYDPSTGNYISQDPIGLAGGNPTLYGDVFDSNTEIDPFGLDCGKATSKARKYEQQIQDMYGGKLPQSQREYRAMIGGKQVNGIADHVVDINGKNVAIEAKYVKDWSKSIRNPNSKIGINRSLLQNNKKCFHKLKNTRMLLTRLFIIQIAKIWQHITQKSSKMQD</sequence>
<feature type="domain" description="DUF6531" evidence="2">
    <location>
        <begin position="226"/>
        <end position="299"/>
    </location>
</feature>